<dbReference type="GO" id="GO:0004672">
    <property type="term" value="F:protein kinase activity"/>
    <property type="evidence" value="ECO:0007669"/>
    <property type="project" value="InterPro"/>
</dbReference>
<evidence type="ECO:0000256" key="9">
    <source>
        <dbReference type="SAM" id="Coils"/>
    </source>
</evidence>
<dbReference type="AlphaFoldDB" id="A0A396GFJ4"/>
<dbReference type="PROSITE" id="PS00108">
    <property type="entry name" value="PROTEIN_KINASE_ST"/>
    <property type="match status" value="1"/>
</dbReference>
<keyword evidence="7 8" id="KW-0067">ATP-binding</keyword>
<sequence length="743" mass="83140">MALLSSMNSRREPVKEVNPSGVKNTIYVAVAKDVKDSKLNVIWAIQNSGGKSICILHVHVPAAKIPMMGAKFPASALTEQEVKAYREIESQNMQKTVDVYLAICQRMGVTATKLHIEMDCIEKGIIELISRYNIQNLVMGAASDKYHSRRMTDLRSKKAIYVCEQSPASCHIQFICKGYLIQTRDCSLENFRVEATSPLVQQMQNSEVGHSPHLISRSISHDQELHHHRVRSISSASESGRSMASSVSSSERFSSFETVLTPNLTSDGNESLLDLKMSYLSSIKEENLCHSSPPGVLDRGMDESVYDQLEQAIAEAVKARWDAYQETVKRRKAEKDVIDTIRKTKDTIILYEEEVKLRKELEEALQKAKEEIDNMKSKLDKVNKELQLALNHKSSKENQISEASRTHSLQLLSEFSFSEIEEATCNFNQSLKIGEGGYGKIFKGILRHTDVAIKVLSPNSTQGPSEFQQEVRWFDLHFDTLLVLSYQVEVLSKLKHPNLITLIGVNQESKTLIYEYLPNGSLEDHLSRNGNNNAPPLTWQTRIRIATELCSALIFLHSNKPHSIVHGDLKPSNILLDANLVTKLSDFGICRVLSCQNDSSSNNSTTQFWITSFAKGTFAYMDPEFLGTGELTSKSDVYSFGIVLLRLITGKPALGIKNEVLYALNNAGGNVKSVLDPLAGDWPIVEAEKLVHFALRCCDMNKKSRPELCSEGWRVLEPMKVSCSGTNNFGLKSCLDKQLNRTT</sequence>
<feature type="coiled-coil region" evidence="9">
    <location>
        <begin position="351"/>
        <end position="399"/>
    </location>
</feature>
<gene>
    <name evidence="11" type="ORF">MtrunA17_Chr8g0348841</name>
</gene>
<feature type="binding site" evidence="8">
    <location>
        <position position="454"/>
    </location>
    <ligand>
        <name>ATP</name>
        <dbReference type="ChEBI" id="CHEBI:30616"/>
    </ligand>
</feature>
<keyword evidence="4 8" id="KW-0547">Nucleotide-binding</keyword>
<name>A0A396GFJ4_MEDTR</name>
<dbReference type="InterPro" id="IPR017441">
    <property type="entry name" value="Protein_kinase_ATP_BS"/>
</dbReference>
<dbReference type="PROSITE" id="PS50011">
    <property type="entry name" value="PROTEIN_KINASE_DOM"/>
    <property type="match status" value="1"/>
</dbReference>
<keyword evidence="5" id="KW-0418">Kinase</keyword>
<evidence type="ECO:0000256" key="3">
    <source>
        <dbReference type="ARBA" id="ARBA00022679"/>
    </source>
</evidence>
<dbReference type="CDD" id="cd01989">
    <property type="entry name" value="USP_STK_Ubox_N"/>
    <property type="match status" value="1"/>
</dbReference>
<dbReference type="Gene3D" id="1.10.510.10">
    <property type="entry name" value="Transferase(Phosphotransferase) domain 1"/>
    <property type="match status" value="1"/>
</dbReference>
<evidence type="ECO:0000256" key="7">
    <source>
        <dbReference type="ARBA" id="ARBA00022840"/>
    </source>
</evidence>
<feature type="domain" description="Protein kinase" evidence="10">
    <location>
        <begin position="427"/>
        <end position="720"/>
    </location>
</feature>
<comment type="caution">
    <text evidence="11">The sequence shown here is derived from an EMBL/GenBank/DDBJ whole genome shotgun (WGS) entry which is preliminary data.</text>
</comment>
<dbReference type="PANTHER" id="PTHR45647:SF72">
    <property type="entry name" value="U-BOX KINASE FAMILY PROTEIN"/>
    <property type="match status" value="1"/>
</dbReference>
<evidence type="ECO:0000256" key="1">
    <source>
        <dbReference type="ARBA" id="ARBA00000900"/>
    </source>
</evidence>
<dbReference type="Gene3D" id="3.30.200.20">
    <property type="entry name" value="Phosphorylase Kinase, domain 1"/>
    <property type="match status" value="1"/>
</dbReference>
<evidence type="ECO:0000256" key="6">
    <source>
        <dbReference type="ARBA" id="ARBA00022786"/>
    </source>
</evidence>
<reference evidence="11" key="1">
    <citation type="journal article" date="2018" name="Nat. Plants">
        <title>Whole-genome landscape of Medicago truncatula symbiotic genes.</title>
        <authorList>
            <person name="Pecrix Y."/>
            <person name="Gamas P."/>
            <person name="Carrere S."/>
        </authorList>
    </citation>
    <scope>NUCLEOTIDE SEQUENCE</scope>
    <source>
        <tissue evidence="11">Leaves</tissue>
    </source>
</reference>
<dbReference type="InterPro" id="IPR008271">
    <property type="entry name" value="Ser/Thr_kinase_AS"/>
</dbReference>
<dbReference type="Gramene" id="rna45972">
    <property type="protein sequence ID" value="RHN39890.1"/>
    <property type="gene ID" value="gene45972"/>
</dbReference>
<dbReference type="GO" id="GO:0061630">
    <property type="term" value="F:ubiquitin protein ligase activity"/>
    <property type="evidence" value="ECO:0007669"/>
    <property type="project" value="UniProtKB-EC"/>
</dbReference>
<evidence type="ECO:0000256" key="8">
    <source>
        <dbReference type="PROSITE-ProRule" id="PRU10141"/>
    </source>
</evidence>
<comment type="catalytic activity">
    <reaction evidence="1">
        <text>S-ubiquitinyl-[E2 ubiquitin-conjugating enzyme]-L-cysteine + [acceptor protein]-L-lysine = [E2 ubiquitin-conjugating enzyme]-L-cysteine + N(6)-ubiquitinyl-[acceptor protein]-L-lysine.</text>
        <dbReference type="EC" id="2.3.2.27"/>
    </reaction>
</comment>
<keyword evidence="6" id="KW-0833">Ubl conjugation pathway</keyword>
<proteinExistence type="predicted"/>
<dbReference type="GO" id="GO:0005524">
    <property type="term" value="F:ATP binding"/>
    <property type="evidence" value="ECO:0007669"/>
    <property type="project" value="UniProtKB-UniRule"/>
</dbReference>
<dbReference type="SUPFAM" id="SSF52402">
    <property type="entry name" value="Adenine nucleotide alpha hydrolases-like"/>
    <property type="match status" value="1"/>
</dbReference>
<organism evidence="11">
    <name type="scientific">Medicago truncatula</name>
    <name type="common">Barrel medic</name>
    <name type="synonym">Medicago tribuloides</name>
    <dbReference type="NCBI Taxonomy" id="3880"/>
    <lineage>
        <taxon>Eukaryota</taxon>
        <taxon>Viridiplantae</taxon>
        <taxon>Streptophyta</taxon>
        <taxon>Embryophyta</taxon>
        <taxon>Tracheophyta</taxon>
        <taxon>Spermatophyta</taxon>
        <taxon>Magnoliopsida</taxon>
        <taxon>eudicotyledons</taxon>
        <taxon>Gunneridae</taxon>
        <taxon>Pentapetalae</taxon>
        <taxon>rosids</taxon>
        <taxon>fabids</taxon>
        <taxon>Fabales</taxon>
        <taxon>Fabaceae</taxon>
        <taxon>Papilionoideae</taxon>
        <taxon>50 kb inversion clade</taxon>
        <taxon>NPAAA clade</taxon>
        <taxon>Hologalegina</taxon>
        <taxon>IRL clade</taxon>
        <taxon>Trifolieae</taxon>
        <taxon>Medicago</taxon>
    </lineage>
</organism>
<dbReference type="SUPFAM" id="SSF56112">
    <property type="entry name" value="Protein kinase-like (PK-like)"/>
    <property type="match status" value="1"/>
</dbReference>
<keyword evidence="9" id="KW-0175">Coiled coil</keyword>
<dbReference type="InterPro" id="IPR051348">
    <property type="entry name" value="U-box_ubiquitin_ligases"/>
</dbReference>
<protein>
    <recommendedName>
        <fullName evidence="2">RING-type E3 ubiquitin transferase</fullName>
        <ecNumber evidence="2">2.3.2.27</ecNumber>
    </recommendedName>
</protein>
<evidence type="ECO:0000256" key="4">
    <source>
        <dbReference type="ARBA" id="ARBA00022741"/>
    </source>
</evidence>
<evidence type="ECO:0000256" key="5">
    <source>
        <dbReference type="ARBA" id="ARBA00022777"/>
    </source>
</evidence>
<dbReference type="EC" id="2.3.2.27" evidence="2"/>
<dbReference type="InterPro" id="IPR011009">
    <property type="entry name" value="Kinase-like_dom_sf"/>
</dbReference>
<dbReference type="PANTHER" id="PTHR45647">
    <property type="entry name" value="OS02G0152300 PROTEIN"/>
    <property type="match status" value="1"/>
</dbReference>
<dbReference type="Pfam" id="PF00069">
    <property type="entry name" value="Pkinase"/>
    <property type="match status" value="1"/>
</dbReference>
<dbReference type="InterPro" id="IPR000719">
    <property type="entry name" value="Prot_kinase_dom"/>
</dbReference>
<evidence type="ECO:0000256" key="2">
    <source>
        <dbReference type="ARBA" id="ARBA00012483"/>
    </source>
</evidence>
<accession>A0A396GFJ4</accession>
<dbReference type="EMBL" id="PSQE01000008">
    <property type="protein sequence ID" value="RHN39890.1"/>
    <property type="molecule type" value="Genomic_DNA"/>
</dbReference>
<keyword evidence="3 11" id="KW-0808">Transferase</keyword>
<dbReference type="Proteomes" id="UP000265566">
    <property type="component" value="Chromosome 8"/>
</dbReference>
<dbReference type="SMART" id="SM00220">
    <property type="entry name" value="S_TKc"/>
    <property type="match status" value="1"/>
</dbReference>
<dbReference type="PROSITE" id="PS00107">
    <property type="entry name" value="PROTEIN_KINASE_ATP"/>
    <property type="match status" value="1"/>
</dbReference>
<evidence type="ECO:0000259" key="10">
    <source>
        <dbReference type="PROSITE" id="PS50011"/>
    </source>
</evidence>
<evidence type="ECO:0000313" key="11">
    <source>
        <dbReference type="EMBL" id="RHN39890.1"/>
    </source>
</evidence>